<dbReference type="PROSITE" id="PS50088">
    <property type="entry name" value="ANK_REPEAT"/>
    <property type="match status" value="3"/>
</dbReference>
<sequence length="941" mass="104994">MGGGREVSVTLVRTTWEHCCNQTNESENTMATIPSFEALLLEIHQSLDLVPYSSKVKEKFANLGMRNKNHQEMATDVCSAIFNSLDMDAAACHDAVRGMSEWEGYHKAVELNTWTSNADQRQVVWHLLGYCYVPNLARRIAVWNLDGAFDKGMPGGAFWFLPHVNVTTGTMELPVPHVVDWLIDLLDCSIGKAGVGTESLGDGNTDRDSIVRNLYNWKNASIPRVTSINEYFSDDANLVFKGVFELAEDLAEQVKFEAALAFVQSRNLSADDLRDQIPMTQPGRLESVMDESASDEEKQLFVQALLTRYAKPGMAMIRQRLRVARMVQDGYIRLLKFLCPGVQATCTAPSQNKLLQLAGIFGTIYNLTVDAWKNSDTQDEEDILFESRLPPWDKADVFLSILPSIKDGGHLPVADLLTRRFAKLAEGDALEDLVALDMHTATTLIASKCRRLKEEHEENTRLQSLLERVRTASPWRTLQGEASYAVVSHVAKSTSLPLKTRLLAIQRLRELAATPAEMVGASILELAELLNCRHTNRSNDVQHRVEALLAEAEASAGHATWKAPLLQYRAKHLLAQNAFDDAAKLMRAALDACDDGNFGTLRGEIAKDAFAIEVANLGLIPNNHEKYHRNMLAYGMFQHQVTSLEDTAICVSDYFWDELYKPYPCIESAQPLAKEQAKTFIQEALPIIIEGKWDALKQWMRRNAKTLKQGTIREVRSNTVLMAWLKMQDEFARQLPILRAAVSSDLQGEVSKMERGLAHWRHAIHLLAEAWPKQVNMADFKGQTPLMMVADASDEQLTLAFLSAGADVNAQDYLGRTALHAAVTARSKNCVSMLLTHQADTSRVTYDEANTALHTAARMGYADIVALVIEHHAHLVAKENSFHQTPLELAKKILIDLPGFRNMMATHHRRSIGSKQDFDQIIAMLTDAARDAQLGERANAS</sequence>
<dbReference type="PANTHER" id="PTHR24171">
    <property type="entry name" value="ANKYRIN REPEAT DOMAIN-CONTAINING PROTEIN 39-RELATED"/>
    <property type="match status" value="1"/>
</dbReference>
<dbReference type="Pfam" id="PF00023">
    <property type="entry name" value="Ank"/>
    <property type="match status" value="1"/>
</dbReference>
<dbReference type="SUPFAM" id="SSF48403">
    <property type="entry name" value="Ankyrin repeat"/>
    <property type="match status" value="1"/>
</dbReference>
<dbReference type="Gene3D" id="1.25.40.20">
    <property type="entry name" value="Ankyrin repeat-containing domain"/>
    <property type="match status" value="1"/>
</dbReference>
<evidence type="ECO:0000313" key="5">
    <source>
        <dbReference type="Proteomes" id="UP000218437"/>
    </source>
</evidence>
<organism evidence="4 5">
    <name type="scientific">Janthinobacterium svalbardensis</name>
    <dbReference type="NCBI Taxonomy" id="368607"/>
    <lineage>
        <taxon>Bacteria</taxon>
        <taxon>Pseudomonadati</taxon>
        <taxon>Pseudomonadota</taxon>
        <taxon>Betaproteobacteria</taxon>
        <taxon>Burkholderiales</taxon>
        <taxon>Oxalobacteraceae</taxon>
        <taxon>Janthinobacterium</taxon>
    </lineage>
</organism>
<dbReference type="PANTHER" id="PTHR24171:SF8">
    <property type="entry name" value="BRCA1-ASSOCIATED RING DOMAIN PROTEIN 1"/>
    <property type="match status" value="1"/>
</dbReference>
<keyword evidence="5" id="KW-1185">Reference proteome</keyword>
<dbReference type="KEGG" id="jsv:CNX70_19535"/>
<dbReference type="Proteomes" id="UP000218437">
    <property type="component" value="Chromosome"/>
</dbReference>
<dbReference type="Pfam" id="PF12796">
    <property type="entry name" value="Ank_2"/>
    <property type="match status" value="1"/>
</dbReference>
<evidence type="ECO:0000313" key="4">
    <source>
        <dbReference type="EMBL" id="ATD62095.1"/>
    </source>
</evidence>
<evidence type="ECO:0000256" key="3">
    <source>
        <dbReference type="PROSITE-ProRule" id="PRU00023"/>
    </source>
</evidence>
<dbReference type="GO" id="GO:0085020">
    <property type="term" value="P:protein K6-linked ubiquitination"/>
    <property type="evidence" value="ECO:0007669"/>
    <property type="project" value="TreeGrafter"/>
</dbReference>
<accession>A0A290WYU9</accession>
<protein>
    <submittedName>
        <fullName evidence="4">Uncharacterized protein</fullName>
    </submittedName>
</protein>
<feature type="repeat" description="ANK" evidence="3">
    <location>
        <begin position="814"/>
        <end position="846"/>
    </location>
</feature>
<dbReference type="PROSITE" id="PS50297">
    <property type="entry name" value="ANK_REP_REGION"/>
    <property type="match status" value="2"/>
</dbReference>
<dbReference type="InterPro" id="IPR036770">
    <property type="entry name" value="Ankyrin_rpt-contain_sf"/>
</dbReference>
<evidence type="ECO:0000256" key="1">
    <source>
        <dbReference type="ARBA" id="ARBA00022737"/>
    </source>
</evidence>
<dbReference type="EMBL" id="CP023422">
    <property type="protein sequence ID" value="ATD62095.1"/>
    <property type="molecule type" value="Genomic_DNA"/>
</dbReference>
<proteinExistence type="predicted"/>
<feature type="repeat" description="ANK" evidence="3">
    <location>
        <begin position="848"/>
        <end position="880"/>
    </location>
</feature>
<dbReference type="GO" id="GO:0004842">
    <property type="term" value="F:ubiquitin-protein transferase activity"/>
    <property type="evidence" value="ECO:0007669"/>
    <property type="project" value="TreeGrafter"/>
</dbReference>
<keyword evidence="1" id="KW-0677">Repeat</keyword>
<evidence type="ECO:0000256" key="2">
    <source>
        <dbReference type="ARBA" id="ARBA00023043"/>
    </source>
</evidence>
<feature type="repeat" description="ANK" evidence="3">
    <location>
        <begin position="781"/>
        <end position="813"/>
    </location>
</feature>
<dbReference type="SMART" id="SM00248">
    <property type="entry name" value="ANK"/>
    <property type="match status" value="3"/>
</dbReference>
<keyword evidence="2 3" id="KW-0040">ANK repeat</keyword>
<dbReference type="AlphaFoldDB" id="A0A290WYU9"/>
<gene>
    <name evidence="4" type="ORF">CNX70_19535</name>
</gene>
<dbReference type="InterPro" id="IPR002110">
    <property type="entry name" value="Ankyrin_rpt"/>
</dbReference>
<name>A0A290WYU9_9BURK</name>
<reference evidence="4 5" key="1">
    <citation type="submission" date="2017-09" db="EMBL/GenBank/DDBJ databases">
        <title>Complete genome sequence of Janthinobacterium svalbardensis PAMC 27463.</title>
        <authorList>
            <person name="Cho Y.-J."/>
            <person name="Cho A."/>
            <person name="Kim O.-S."/>
            <person name="Lee J.-I."/>
        </authorList>
    </citation>
    <scope>NUCLEOTIDE SEQUENCE [LARGE SCALE GENOMIC DNA]</scope>
    <source>
        <strain evidence="4 5">PAMC 27463</strain>
    </source>
</reference>